<protein>
    <submittedName>
        <fullName evidence="1">SpnT protein</fullName>
    </submittedName>
</protein>
<name>B7MWL5_ECO81</name>
<organism evidence="1 2">
    <name type="scientific">Escherichia coli O81 (strain ED1a)</name>
    <dbReference type="NCBI Taxonomy" id="585397"/>
    <lineage>
        <taxon>Bacteria</taxon>
        <taxon>Pseudomonadati</taxon>
        <taxon>Pseudomonadota</taxon>
        <taxon>Gammaproteobacteria</taxon>
        <taxon>Enterobacterales</taxon>
        <taxon>Enterobacteriaceae</taxon>
        <taxon>Escherichia</taxon>
    </lineage>
</organism>
<gene>
    <name evidence="1" type="ordered locus">ECED1_2294</name>
</gene>
<evidence type="ECO:0000313" key="2">
    <source>
        <dbReference type="Proteomes" id="UP000000748"/>
    </source>
</evidence>
<dbReference type="KEGG" id="ecq:ECED1_2294"/>
<dbReference type="HOGENOM" id="CLU_030801_0_0_6"/>
<reference evidence="2" key="1">
    <citation type="journal article" date="2009" name="PLoS Genet.">
        <title>Organised genome dynamics in the Escherichia coli species results in highly diverse adaptive paths.</title>
        <authorList>
            <person name="Touchon M."/>
            <person name="Hoede C."/>
            <person name="Tenaillon O."/>
            <person name="Barbe V."/>
            <person name="Baeriswyl S."/>
            <person name="Bidet P."/>
            <person name="Bingen E."/>
            <person name="Bonacorsi S."/>
            <person name="Bouchier C."/>
            <person name="Bouvet O."/>
            <person name="Calteau A."/>
            <person name="Chiapello H."/>
            <person name="Clermont O."/>
            <person name="Cruveiller S."/>
            <person name="Danchin A."/>
            <person name="Diard M."/>
            <person name="Dossat C."/>
            <person name="Karoui M.E."/>
            <person name="Frapy E."/>
            <person name="Garry L."/>
            <person name="Ghigo J.M."/>
            <person name="Gilles A.M."/>
            <person name="Johnson J."/>
            <person name="Le Bouguenec C."/>
            <person name="Lescat M."/>
            <person name="Mangenot S."/>
            <person name="Martinez-Jehanne V."/>
            <person name="Matic I."/>
            <person name="Nassif X."/>
            <person name="Oztas S."/>
            <person name="Petit M.A."/>
            <person name="Pichon C."/>
            <person name="Rouy Z."/>
            <person name="Ruf C.S."/>
            <person name="Schneider D."/>
            <person name="Tourret J."/>
            <person name="Vacherie B."/>
            <person name="Vallenet D."/>
            <person name="Medigue C."/>
            <person name="Rocha E.P.C."/>
            <person name="Denamur E."/>
        </authorList>
    </citation>
    <scope>NUCLEOTIDE SEQUENCE [LARGE SCALE GENOMIC DNA]</scope>
    <source>
        <strain evidence="2">ED1a</strain>
    </source>
</reference>
<dbReference type="EMBL" id="CU928162">
    <property type="protein sequence ID" value="CAR08481.2"/>
    <property type="molecule type" value="Genomic_DNA"/>
</dbReference>
<evidence type="ECO:0000313" key="1">
    <source>
        <dbReference type="EMBL" id="CAR08481.2"/>
    </source>
</evidence>
<accession>B7MWL5</accession>
<dbReference type="AlphaFoldDB" id="B7MWL5"/>
<dbReference type="Proteomes" id="UP000000748">
    <property type="component" value="Chromosome"/>
</dbReference>
<proteinExistence type="predicted"/>
<sequence>MSCPCISTISFSASTKHYQDVMMAKLNKKQLSLLKEMPAEQLMQIICDIAEDNGQAKSFLINKYLLTPEESLKKAEAEYKRVIKTKRFYDYYEAAIFFEGLYRNVIFPLEKTVSTLPEKTEAFCHDLLLSFDKVSEIADTSDGSWMDYYNGAVEIWLKSLSLQKDKSIDVIADKIISVLKGDVYFNFDIFDKYKKELGYNVIRVLRESLLKTGDVNGAVELSLYIRDVDFIRQCFEKRKLNHPEYIIKFAELLVDELCTEEAIQVLNKIKEDKSVDQAGLRDKWTEVLALALIEEGEIQQAKTICIDGFKNRCDVIFYNIYNRVEKNNDSLDLFSGIAKKKGFPFVILFLSGTDSYGKLDSEVMNASEDEIAEMMSLLRGSFVRTLSSELYRHGYACSATLLRRVLAEDSISRSQSKYYSYAASDMKKSIDYSKDIAWTEKIPSTEEYLKSLFIEHKRKYALWEIMLEKIAGLAIEKDSVSYSA</sequence>